<dbReference type="Proteomes" id="UP000187609">
    <property type="component" value="Unassembled WGS sequence"/>
</dbReference>
<feature type="region of interest" description="Disordered" evidence="1">
    <location>
        <begin position="1101"/>
        <end position="1126"/>
    </location>
</feature>
<dbReference type="PANTHER" id="PTHR34837:SF1">
    <property type="entry name" value="LOW PROTEIN: ZINC FINGER CCCH DOMAIN PROTEIN"/>
    <property type="match status" value="1"/>
</dbReference>
<feature type="compositionally biased region" description="Polar residues" evidence="1">
    <location>
        <begin position="615"/>
        <end position="632"/>
    </location>
</feature>
<feature type="compositionally biased region" description="Basic and acidic residues" evidence="1">
    <location>
        <begin position="590"/>
        <end position="614"/>
    </location>
</feature>
<protein>
    <recommendedName>
        <fullName evidence="4">Zinc finger CCCH domain-containing protein 13-like</fullName>
    </recommendedName>
</protein>
<gene>
    <name evidence="2" type="ORF">A4A49_34472</name>
</gene>
<feature type="region of interest" description="Disordered" evidence="1">
    <location>
        <begin position="729"/>
        <end position="754"/>
    </location>
</feature>
<feature type="compositionally biased region" description="Polar residues" evidence="1">
    <location>
        <begin position="937"/>
        <end position="949"/>
    </location>
</feature>
<accession>A0A1J6KWA0</accession>
<dbReference type="STRING" id="49451.A0A1J6KWA0"/>
<dbReference type="AlphaFoldDB" id="A0A1J6KWA0"/>
<evidence type="ECO:0000313" key="2">
    <source>
        <dbReference type="EMBL" id="OIT27019.1"/>
    </source>
</evidence>
<feature type="region of interest" description="Disordered" evidence="1">
    <location>
        <begin position="530"/>
        <end position="669"/>
    </location>
</feature>
<feature type="compositionally biased region" description="Basic and acidic residues" evidence="1">
    <location>
        <begin position="658"/>
        <end position="669"/>
    </location>
</feature>
<feature type="compositionally biased region" description="Basic and acidic residues" evidence="1">
    <location>
        <begin position="465"/>
        <end position="503"/>
    </location>
</feature>
<feature type="region of interest" description="Disordered" evidence="1">
    <location>
        <begin position="1148"/>
        <end position="1181"/>
    </location>
</feature>
<feature type="compositionally biased region" description="Polar residues" evidence="1">
    <location>
        <begin position="886"/>
        <end position="896"/>
    </location>
</feature>
<comment type="caution">
    <text evidence="2">The sequence shown here is derived from an EMBL/GenBank/DDBJ whole genome shotgun (WGS) entry which is preliminary data.</text>
</comment>
<feature type="compositionally biased region" description="Basic and acidic residues" evidence="1">
    <location>
        <begin position="544"/>
        <end position="573"/>
    </location>
</feature>
<keyword evidence="3" id="KW-1185">Reference proteome</keyword>
<feature type="compositionally biased region" description="Basic and acidic residues" evidence="1">
    <location>
        <begin position="113"/>
        <end position="156"/>
    </location>
</feature>
<feature type="region of interest" description="Disordered" evidence="1">
    <location>
        <begin position="193"/>
        <end position="510"/>
    </location>
</feature>
<dbReference type="OrthoDB" id="1938945at2759"/>
<feature type="region of interest" description="Disordered" evidence="1">
    <location>
        <begin position="852"/>
        <end position="957"/>
    </location>
</feature>
<dbReference type="Gramene" id="OIT27019">
    <property type="protein sequence ID" value="OIT27019"/>
    <property type="gene ID" value="A4A49_34472"/>
</dbReference>
<evidence type="ECO:0008006" key="4">
    <source>
        <dbReference type="Google" id="ProtNLM"/>
    </source>
</evidence>
<organism evidence="2 3">
    <name type="scientific">Nicotiana attenuata</name>
    <name type="common">Coyote tobacco</name>
    <dbReference type="NCBI Taxonomy" id="49451"/>
    <lineage>
        <taxon>Eukaryota</taxon>
        <taxon>Viridiplantae</taxon>
        <taxon>Streptophyta</taxon>
        <taxon>Embryophyta</taxon>
        <taxon>Tracheophyta</taxon>
        <taxon>Spermatophyta</taxon>
        <taxon>Magnoliopsida</taxon>
        <taxon>eudicotyledons</taxon>
        <taxon>Gunneridae</taxon>
        <taxon>Pentapetalae</taxon>
        <taxon>asterids</taxon>
        <taxon>lamiids</taxon>
        <taxon>Solanales</taxon>
        <taxon>Solanaceae</taxon>
        <taxon>Nicotianoideae</taxon>
        <taxon>Nicotianeae</taxon>
        <taxon>Nicotiana</taxon>
    </lineage>
</organism>
<name>A0A1J6KWA0_NICAT</name>
<feature type="region of interest" description="Disordered" evidence="1">
    <location>
        <begin position="1"/>
        <end position="180"/>
    </location>
</feature>
<feature type="compositionally biased region" description="Polar residues" evidence="1">
    <location>
        <begin position="530"/>
        <end position="543"/>
    </location>
</feature>
<reference evidence="2" key="1">
    <citation type="submission" date="2016-11" db="EMBL/GenBank/DDBJ databases">
        <title>The genome of Nicotiana attenuata.</title>
        <authorList>
            <person name="Xu S."/>
            <person name="Brockmoeller T."/>
            <person name="Gaquerel E."/>
            <person name="Navarro A."/>
            <person name="Kuhl H."/>
            <person name="Gase K."/>
            <person name="Ling Z."/>
            <person name="Zhou W."/>
            <person name="Kreitzer C."/>
            <person name="Stanke M."/>
            <person name="Tang H."/>
            <person name="Lyons E."/>
            <person name="Pandey P."/>
            <person name="Pandey S.P."/>
            <person name="Timmermann B."/>
            <person name="Baldwin I.T."/>
        </authorList>
    </citation>
    <scope>NUCLEOTIDE SEQUENCE [LARGE SCALE GENOMIC DNA]</scope>
    <source>
        <strain evidence="2">UT</strain>
    </source>
</reference>
<proteinExistence type="predicted"/>
<sequence length="1234" mass="139466">MPQSSKQKSHKQSKHSAKESRDCSDSDEDMKMKERSSKEESSATSVEKRKTSGKDLISCGNGESKEMKGESLKIDAEKGLKEKEMKNLADSKSKSSKRQESSREKNVFASFVEKQDSKSGRVAKRKSEKDSARKDGKDSREVKEKEVGLSEKEKKSQNSLKRQSGDSVDEKQGKRGKENAVLLDFVEWSTQNELYNPELEKESERRSRKRTEGSGDRDKYVDVLNESDSRRLSSRWDHSKDERQRDGKHKDGYGDKHQHGGKDDKDRDAMYLEDVDKYRRQHDEKSREYSDRDGRHREGKYQEDGEIDNRHVHEKYLNDGDRDSRRKNDKHHEDGERERRDRDDKYREDSDKDDRHRDDKYREDGDKDGCHNEDIYHEDVERDDRQRNSKYREASERDSRRRDEKQADENDKDKRLRYAKYKDERAPRDRLGDRSGAKHPRDESYAADLQPRKSSKHEGSPGYDDLTRFKDDRGRRRTGAKEDIGDIRSPSIKELRSDAEKRSKSSATVDLVTENGRSISRNAKIELVPSNNRRWTSPSSGSHATRDYYRFSKQDGSKHKDYPYEERVRHGVTRDYAGSAGAVEKNFSSRKTEKLMQREDNILGESSAERRFKSDLSSSPLQQVDKSPSSASYDRRHSSRSEVWRTLEAEESTQRSGGSRDVKEGRGSRDLAGKALAGDDLSFIDGDNVSVSSPYTRRSHFSVNSKSVLPVPPPFRSGGDSPLIFGFSEDDGRGKSNNHHRRINDPNIGRMQGHGWKRVPNWPLPVANGFMPFQHGPPPVGFHPMIPQFPTPPVFGVGPSMDLSHPGITYHIPDADHFPGHVRPMGWRTPVDGSCGPPMHGWNANNAVSGEEAHLNGRPDWDQPRPLSNSGMSWETSDAWKKGPLTGSSVELPSGSQKEDYSVQEEESAQPVQSEQKQTDADDQSNDICQSRGALGESTSENLKTTPEEQSIEVKPSEKDDSLLCHVYLSKLDISAELTEPELFDQCISLIDVDKKMTSYVDDSRILFLEGHVAASTTIPSKFSSGPPFAVMTDSVFQKALSLYQERREVKVMNCKKWSFPGQDGEAYPGHKFENFSSECSETTEPAMAGNMLEEDGDLGVVGSSKSSCPETSEPMTVDGEEKSEFPLSTAERVGMEGETVLGVAEEGNPLSAEEVEGSSESPTEMSKDLIRSNDSVGNFSDDFKKEKEIVDVKCDPLLLPYVSSEAFEAVMPESIEFGSVNLSRIHHSPESTH</sequence>
<dbReference type="PANTHER" id="PTHR34837">
    <property type="entry name" value="OS05G0595500 PROTEIN"/>
    <property type="match status" value="1"/>
</dbReference>
<feature type="compositionally biased region" description="Polar residues" evidence="1">
    <location>
        <begin position="1104"/>
        <end position="1115"/>
    </location>
</feature>
<evidence type="ECO:0000313" key="3">
    <source>
        <dbReference type="Proteomes" id="UP000187609"/>
    </source>
</evidence>
<feature type="compositionally biased region" description="Basic and acidic residues" evidence="1">
    <location>
        <begin position="198"/>
        <end position="444"/>
    </location>
</feature>
<evidence type="ECO:0000256" key="1">
    <source>
        <dbReference type="SAM" id="MobiDB-lite"/>
    </source>
</evidence>
<feature type="compositionally biased region" description="Basic and acidic residues" evidence="1">
    <location>
        <begin position="852"/>
        <end position="863"/>
    </location>
</feature>
<feature type="compositionally biased region" description="Polar residues" evidence="1">
    <location>
        <begin position="157"/>
        <end position="166"/>
    </location>
</feature>
<feature type="compositionally biased region" description="Basic and acidic residues" evidence="1">
    <location>
        <begin position="168"/>
        <end position="178"/>
    </location>
</feature>
<dbReference type="OMA" id="METAREH"/>
<feature type="compositionally biased region" description="Basic and acidic residues" evidence="1">
    <location>
        <begin position="633"/>
        <end position="648"/>
    </location>
</feature>
<feature type="compositionally biased region" description="Polar residues" evidence="1">
    <location>
        <begin position="866"/>
        <end position="876"/>
    </location>
</feature>
<feature type="compositionally biased region" description="Basic and acidic residues" evidence="1">
    <location>
        <begin position="16"/>
        <end position="53"/>
    </location>
</feature>
<dbReference type="KEGG" id="nau:109214529"/>
<feature type="compositionally biased region" description="Basic and acidic residues" evidence="1">
    <location>
        <begin position="63"/>
        <end position="106"/>
    </location>
</feature>
<dbReference type="EMBL" id="MJEQ01002562">
    <property type="protein sequence ID" value="OIT27019.1"/>
    <property type="molecule type" value="Genomic_DNA"/>
</dbReference>